<dbReference type="Gene3D" id="1.10.300.10">
    <property type="entry name" value="Adenylosuccinate Synthetase, subunit A, domain 2"/>
    <property type="match status" value="1"/>
</dbReference>
<dbReference type="FunFam" id="3.90.170.10:FF:000001">
    <property type="entry name" value="Adenylosuccinate synthetase"/>
    <property type="match status" value="1"/>
</dbReference>
<comment type="cofactor">
    <cofactor evidence="8">
        <name>Mg(2+)</name>
        <dbReference type="ChEBI" id="CHEBI:18420"/>
    </cofactor>
    <text evidence="8">Binds 1 Mg(2+) ion per subunit.</text>
</comment>
<comment type="subcellular location">
    <subcellularLocation>
        <location evidence="8">Cytoplasm</location>
    </subcellularLocation>
</comment>
<evidence type="ECO:0000256" key="4">
    <source>
        <dbReference type="ARBA" id="ARBA00022741"/>
    </source>
</evidence>
<dbReference type="GO" id="GO:0005525">
    <property type="term" value="F:GTP binding"/>
    <property type="evidence" value="ECO:0007669"/>
    <property type="project" value="UniProtKB-UniRule"/>
</dbReference>
<dbReference type="UniPathway" id="UPA00075">
    <property type="reaction ID" value="UER00335"/>
</dbReference>
<dbReference type="GO" id="GO:0044208">
    <property type="term" value="P:'de novo' AMP biosynthetic process"/>
    <property type="evidence" value="ECO:0007669"/>
    <property type="project" value="UniProtKB-UniRule"/>
</dbReference>
<keyword evidence="12" id="KW-1185">Reference proteome</keyword>
<dbReference type="CDD" id="cd03108">
    <property type="entry name" value="AdSS"/>
    <property type="match status" value="1"/>
</dbReference>
<sequence length="427" mass="47490">MSAIVIVGTQWGDEGKGRITDYLAQKAHMVVRYQGGNNAGHTVKVDDQEYRLHLIPSGILHQNKICVIGNGVVIDPISLVEEINDLKNRGINVDNLKISDRAHLIMPYHKLLDSLSEDRRGEDDIGTTRRGIGPAYMDKAERTGIRVIDLMDRDIFEAKLEANLKAKNYLLERVYGRDGLNKEEILDKYLSSIEALKDYVTDTSVVIYNALKEGKNVLFEGAQGTLLDIDHGTYPYVTSSHPISGGVCIGAGIGPTFIDKVIGVVKAYTTRVGKGPFPTELHDDTGNYIRERGYEYGTTTGRPRRCGWLDVVIIRYAIRLSGLTSIAITKLDTLSGLDVVKICTGYKYKGRIINDFPASLKVLGECEPVYEEMEGWKEDITGIRCYDDLPPNAKNYLNRITELCDIDISFISIGPKRSQGIALDPLF</sequence>
<comment type="catalytic activity">
    <reaction evidence="8 10">
        <text>IMP + L-aspartate + GTP = N(6)-(1,2-dicarboxyethyl)-AMP + GDP + phosphate + 2 H(+)</text>
        <dbReference type="Rhea" id="RHEA:15753"/>
        <dbReference type="ChEBI" id="CHEBI:15378"/>
        <dbReference type="ChEBI" id="CHEBI:29991"/>
        <dbReference type="ChEBI" id="CHEBI:37565"/>
        <dbReference type="ChEBI" id="CHEBI:43474"/>
        <dbReference type="ChEBI" id="CHEBI:57567"/>
        <dbReference type="ChEBI" id="CHEBI:58053"/>
        <dbReference type="ChEBI" id="CHEBI:58189"/>
        <dbReference type="EC" id="6.3.4.4"/>
    </reaction>
</comment>
<dbReference type="FunFam" id="1.10.300.10:FF:000001">
    <property type="entry name" value="Adenylosuccinate synthetase"/>
    <property type="match status" value="1"/>
</dbReference>
<dbReference type="NCBIfam" id="NF002223">
    <property type="entry name" value="PRK01117.1"/>
    <property type="match status" value="1"/>
</dbReference>
<evidence type="ECO:0000256" key="10">
    <source>
        <dbReference type="RuleBase" id="RU000520"/>
    </source>
</evidence>
<evidence type="ECO:0000313" key="12">
    <source>
        <dbReference type="Proteomes" id="UP000662904"/>
    </source>
</evidence>
<keyword evidence="7 8" id="KW-0342">GTP-binding</keyword>
<reference evidence="11" key="1">
    <citation type="submission" date="2020-07" db="EMBL/GenBank/DDBJ databases">
        <title>Koleobacter methoxysyntrophicus gen. nov., sp. nov., a novel anaerobic bacterium isolated from deep subsurface oil field and proposal of Koleobacterales ord. nov. in the phylum Firmicutes.</title>
        <authorList>
            <person name="Sakamoto S."/>
            <person name="Tamaki H."/>
        </authorList>
    </citation>
    <scope>NUCLEOTIDE SEQUENCE</scope>
    <source>
        <strain evidence="11">NRmbB1</strain>
    </source>
</reference>
<evidence type="ECO:0000313" key="11">
    <source>
        <dbReference type="EMBL" id="QSQ08688.1"/>
    </source>
</evidence>
<dbReference type="KEGG" id="kme:H0A61_01026"/>
<feature type="active site" evidence="9">
    <location>
        <position position="139"/>
    </location>
</feature>
<gene>
    <name evidence="8 11" type="primary">purA</name>
    <name evidence="11" type="ORF">H0A61_01026</name>
</gene>
<evidence type="ECO:0000256" key="5">
    <source>
        <dbReference type="ARBA" id="ARBA00022755"/>
    </source>
</evidence>
<dbReference type="HAMAP" id="MF_00011">
    <property type="entry name" value="Adenylosucc_synth"/>
    <property type="match status" value="1"/>
</dbReference>
<feature type="binding site" description="in other chain" evidence="8">
    <location>
        <position position="238"/>
    </location>
    <ligand>
        <name>IMP</name>
        <dbReference type="ChEBI" id="CHEBI:58053"/>
        <note>ligand shared between dimeric partners</note>
    </ligand>
</feature>
<evidence type="ECO:0000256" key="9">
    <source>
        <dbReference type="PROSITE-ProRule" id="PRU10134"/>
    </source>
</evidence>
<feature type="binding site" description="in other chain" evidence="8">
    <location>
        <position position="302"/>
    </location>
    <ligand>
        <name>IMP</name>
        <dbReference type="ChEBI" id="CHEBI:58053"/>
        <note>ligand shared between dimeric partners</note>
    </ligand>
</feature>
<dbReference type="Proteomes" id="UP000662904">
    <property type="component" value="Chromosome"/>
</dbReference>
<proteinExistence type="inferred from homology"/>
<dbReference type="EC" id="6.3.4.4" evidence="8 10"/>
<feature type="binding site" description="in other chain" evidence="8">
    <location>
        <position position="128"/>
    </location>
    <ligand>
        <name>IMP</name>
        <dbReference type="ChEBI" id="CHEBI:58053"/>
        <note>ligand shared between dimeric partners</note>
    </ligand>
</feature>
<evidence type="ECO:0000256" key="6">
    <source>
        <dbReference type="ARBA" id="ARBA00022842"/>
    </source>
</evidence>
<evidence type="ECO:0000256" key="7">
    <source>
        <dbReference type="ARBA" id="ARBA00023134"/>
    </source>
</evidence>
<protein>
    <recommendedName>
        <fullName evidence="8 10">Adenylosuccinate synthetase</fullName>
        <shortName evidence="8">AMPSase</shortName>
        <shortName evidence="8">AdSS</shortName>
        <ecNumber evidence="8 10">6.3.4.4</ecNumber>
    </recommendedName>
    <alternativeName>
        <fullName evidence="8">IMP--aspartate ligase</fullName>
    </alternativeName>
</protein>
<dbReference type="PANTHER" id="PTHR11846">
    <property type="entry name" value="ADENYLOSUCCINATE SYNTHETASE"/>
    <property type="match status" value="1"/>
</dbReference>
<dbReference type="GO" id="GO:0005737">
    <property type="term" value="C:cytoplasm"/>
    <property type="evidence" value="ECO:0007669"/>
    <property type="project" value="UniProtKB-SubCell"/>
</dbReference>
<organism evidence="11 12">
    <name type="scientific">Koleobacter methoxysyntrophicus</name>
    <dbReference type="NCBI Taxonomy" id="2751313"/>
    <lineage>
        <taxon>Bacteria</taxon>
        <taxon>Bacillati</taxon>
        <taxon>Bacillota</taxon>
        <taxon>Clostridia</taxon>
        <taxon>Koleobacterales</taxon>
        <taxon>Koleobacteraceae</taxon>
        <taxon>Koleobacter</taxon>
    </lineage>
</organism>
<dbReference type="PROSITE" id="PS00513">
    <property type="entry name" value="ADENYLOSUCCIN_SYN_2"/>
    <property type="match status" value="1"/>
</dbReference>
<feature type="binding site" description="in other chain" evidence="8">
    <location>
        <begin position="38"/>
        <end position="41"/>
    </location>
    <ligand>
        <name>IMP</name>
        <dbReference type="ChEBI" id="CHEBI:58053"/>
        <note>ligand shared between dimeric partners</note>
    </ligand>
</feature>
<dbReference type="InterPro" id="IPR027417">
    <property type="entry name" value="P-loop_NTPase"/>
</dbReference>
<dbReference type="PROSITE" id="PS01266">
    <property type="entry name" value="ADENYLOSUCCIN_SYN_1"/>
    <property type="match status" value="1"/>
</dbReference>
<dbReference type="GO" id="GO:0000287">
    <property type="term" value="F:magnesium ion binding"/>
    <property type="evidence" value="ECO:0007669"/>
    <property type="project" value="UniProtKB-UniRule"/>
</dbReference>
<dbReference type="InterPro" id="IPR042110">
    <property type="entry name" value="Adenylosuccinate_synth_dom2"/>
</dbReference>
<dbReference type="GO" id="GO:0046040">
    <property type="term" value="P:IMP metabolic process"/>
    <property type="evidence" value="ECO:0007669"/>
    <property type="project" value="TreeGrafter"/>
</dbReference>
<evidence type="ECO:0000256" key="8">
    <source>
        <dbReference type="HAMAP-Rule" id="MF_00011"/>
    </source>
</evidence>
<name>A0A8A0RM62_9FIRM</name>
<feature type="binding site" evidence="8">
    <location>
        <position position="40"/>
    </location>
    <ligand>
        <name>Mg(2+)</name>
        <dbReference type="ChEBI" id="CHEBI:18420"/>
    </ligand>
</feature>
<dbReference type="SMART" id="SM00788">
    <property type="entry name" value="Adenylsucc_synt"/>
    <property type="match status" value="1"/>
</dbReference>
<feature type="active site" description="Proton acceptor" evidence="8">
    <location>
        <position position="13"/>
    </location>
</feature>
<dbReference type="InterPro" id="IPR001114">
    <property type="entry name" value="Adenylosuccinate_synthetase"/>
</dbReference>
<keyword evidence="5 8" id="KW-0658">Purine biosynthesis</keyword>
<dbReference type="AlphaFoldDB" id="A0A8A0RM62"/>
<dbReference type="PANTHER" id="PTHR11846:SF0">
    <property type="entry name" value="ADENYLOSUCCINATE SYNTHETASE"/>
    <property type="match status" value="1"/>
</dbReference>
<dbReference type="EMBL" id="CP059066">
    <property type="protein sequence ID" value="QSQ08688.1"/>
    <property type="molecule type" value="Genomic_DNA"/>
</dbReference>
<feature type="binding site" evidence="8">
    <location>
        <position position="142"/>
    </location>
    <ligand>
        <name>IMP</name>
        <dbReference type="ChEBI" id="CHEBI:58053"/>
        <note>ligand shared between dimeric partners</note>
    </ligand>
</feature>
<keyword evidence="2 8" id="KW-0436">Ligase</keyword>
<dbReference type="Gene3D" id="3.90.170.10">
    <property type="entry name" value="Adenylosuccinate Synthetase, subunit A, domain 3"/>
    <property type="match status" value="1"/>
</dbReference>
<feature type="binding site" evidence="8">
    <location>
        <begin position="298"/>
        <end position="304"/>
    </location>
    <ligand>
        <name>substrate</name>
    </ligand>
</feature>
<comment type="subunit">
    <text evidence="1 8">Homodimer.</text>
</comment>
<feature type="binding site" evidence="8">
    <location>
        <position position="304"/>
    </location>
    <ligand>
        <name>GTP</name>
        <dbReference type="ChEBI" id="CHEBI:37565"/>
    </ligand>
</feature>
<dbReference type="SUPFAM" id="SSF52540">
    <property type="entry name" value="P-loop containing nucleoside triphosphate hydrolases"/>
    <property type="match status" value="1"/>
</dbReference>
<dbReference type="InterPro" id="IPR033128">
    <property type="entry name" value="Adenylosuccin_syn_Lys_AS"/>
</dbReference>
<evidence type="ECO:0000256" key="2">
    <source>
        <dbReference type="ARBA" id="ARBA00022598"/>
    </source>
</evidence>
<comment type="pathway">
    <text evidence="8 10">Purine metabolism; AMP biosynthesis via de novo pathway; AMP from IMP: step 1/2.</text>
</comment>
<dbReference type="RefSeq" id="WP_206708890.1">
    <property type="nucleotide sequence ID" value="NZ_CP059066.1"/>
</dbReference>
<feature type="binding site" evidence="8">
    <location>
        <begin position="12"/>
        <end position="18"/>
    </location>
    <ligand>
        <name>GTP</name>
        <dbReference type="ChEBI" id="CHEBI:37565"/>
    </ligand>
</feature>
<feature type="binding site" evidence="8">
    <location>
        <begin position="330"/>
        <end position="332"/>
    </location>
    <ligand>
        <name>GTP</name>
        <dbReference type="ChEBI" id="CHEBI:37565"/>
    </ligand>
</feature>
<dbReference type="Pfam" id="PF00709">
    <property type="entry name" value="Adenylsucc_synt"/>
    <property type="match status" value="1"/>
</dbReference>
<dbReference type="InterPro" id="IPR018220">
    <property type="entry name" value="Adenylosuccin_syn_GTP-bd"/>
</dbReference>
<evidence type="ECO:0000256" key="3">
    <source>
        <dbReference type="ARBA" id="ARBA00022723"/>
    </source>
</evidence>
<dbReference type="InterPro" id="IPR042109">
    <property type="entry name" value="Adenylosuccinate_synth_dom1"/>
</dbReference>
<dbReference type="Gene3D" id="3.40.440.10">
    <property type="entry name" value="Adenylosuccinate Synthetase, subunit A, domain 1"/>
    <property type="match status" value="1"/>
</dbReference>
<feature type="binding site" description="in other chain" evidence="8">
    <location>
        <position position="223"/>
    </location>
    <ligand>
        <name>IMP</name>
        <dbReference type="ChEBI" id="CHEBI:58053"/>
        <note>ligand shared between dimeric partners</note>
    </ligand>
</feature>
<comment type="function">
    <text evidence="8">Plays an important role in the de novo pathway of purine nucleotide biosynthesis. Catalyzes the first committed step in the biosynthesis of AMP from IMP.</text>
</comment>
<keyword evidence="6 8" id="KW-0460">Magnesium</keyword>
<keyword evidence="3 8" id="KW-0479">Metal-binding</keyword>
<feature type="binding site" description="in other chain" evidence="8">
    <location>
        <begin position="13"/>
        <end position="16"/>
    </location>
    <ligand>
        <name>IMP</name>
        <dbReference type="ChEBI" id="CHEBI:58053"/>
        <note>ligand shared between dimeric partners</note>
    </ligand>
</feature>
<accession>A0A8A0RM62</accession>
<keyword evidence="8" id="KW-0963">Cytoplasm</keyword>
<feature type="active site" description="Proton donor" evidence="8">
    <location>
        <position position="41"/>
    </location>
</feature>
<feature type="binding site" evidence="8">
    <location>
        <begin position="40"/>
        <end position="42"/>
    </location>
    <ligand>
        <name>GTP</name>
        <dbReference type="ChEBI" id="CHEBI:37565"/>
    </ligand>
</feature>
<feature type="binding site" evidence="8">
    <location>
        <position position="13"/>
    </location>
    <ligand>
        <name>Mg(2+)</name>
        <dbReference type="ChEBI" id="CHEBI:18420"/>
    </ligand>
</feature>
<dbReference type="GO" id="GO:0004019">
    <property type="term" value="F:adenylosuccinate synthase activity"/>
    <property type="evidence" value="ECO:0007669"/>
    <property type="project" value="UniProtKB-UniRule"/>
</dbReference>
<evidence type="ECO:0000256" key="1">
    <source>
        <dbReference type="ARBA" id="ARBA00011738"/>
    </source>
</evidence>
<comment type="similarity">
    <text evidence="8 10">Belongs to the adenylosuccinate synthetase family.</text>
</comment>
<dbReference type="NCBIfam" id="TIGR00184">
    <property type="entry name" value="purA"/>
    <property type="match status" value="1"/>
</dbReference>
<feature type="binding site" evidence="8">
    <location>
        <begin position="412"/>
        <end position="414"/>
    </location>
    <ligand>
        <name>GTP</name>
        <dbReference type="ChEBI" id="CHEBI:37565"/>
    </ligand>
</feature>
<dbReference type="InterPro" id="IPR042111">
    <property type="entry name" value="Adenylosuccinate_synth_dom3"/>
</dbReference>
<keyword evidence="4 8" id="KW-0547">Nucleotide-binding</keyword>